<reference evidence="10" key="2">
    <citation type="submission" date="2015-06" db="UniProtKB">
        <authorList>
            <consortium name="EnsemblMetazoa"/>
        </authorList>
    </citation>
    <scope>IDENTIFICATION</scope>
</reference>
<dbReference type="Pfam" id="PF10568">
    <property type="entry name" value="Tom37"/>
    <property type="match status" value="1"/>
</dbReference>
<evidence type="ECO:0008006" key="12">
    <source>
        <dbReference type="Google" id="ProtNLM"/>
    </source>
</evidence>
<name>T1KBD3_TETUR</name>
<keyword evidence="5" id="KW-0539">Nucleus</keyword>
<dbReference type="EnsemblMetazoa" id="tetur08g03680.1">
    <property type="protein sequence ID" value="tetur08g03680.1"/>
    <property type="gene ID" value="tetur08g03680"/>
</dbReference>
<dbReference type="InterPro" id="IPR033468">
    <property type="entry name" value="Metaxin_GST"/>
</dbReference>
<dbReference type="HOGENOM" id="CLU_044137_6_0_1"/>
<dbReference type="InterPro" id="IPR011084">
    <property type="entry name" value="DRMBL"/>
</dbReference>
<dbReference type="GO" id="GO:0036297">
    <property type="term" value="P:interstrand cross-link repair"/>
    <property type="evidence" value="ECO:0007669"/>
    <property type="project" value="TreeGrafter"/>
</dbReference>
<dbReference type="InterPro" id="IPR019564">
    <property type="entry name" value="Sam37/metaxin_N"/>
</dbReference>
<accession>T1KBD3</accession>
<evidence type="ECO:0000313" key="11">
    <source>
        <dbReference type="Proteomes" id="UP000015104"/>
    </source>
</evidence>
<evidence type="ECO:0000256" key="5">
    <source>
        <dbReference type="ARBA" id="ARBA00023242"/>
    </source>
</evidence>
<keyword evidence="4" id="KW-0234">DNA repair</keyword>
<comment type="similarity">
    <text evidence="2">Belongs to the DNA repair metallo-beta-lactamase (DRMBL) family.</text>
</comment>
<dbReference type="STRING" id="32264.T1KBD3"/>
<evidence type="ECO:0000259" key="6">
    <source>
        <dbReference type="Pfam" id="PF07522"/>
    </source>
</evidence>
<dbReference type="InterPro" id="IPR001279">
    <property type="entry name" value="Metallo-B-lactamas"/>
</dbReference>
<evidence type="ECO:0000256" key="1">
    <source>
        <dbReference type="ARBA" id="ARBA00004123"/>
    </source>
</evidence>
<dbReference type="SUPFAM" id="SSF56281">
    <property type="entry name" value="Metallo-hydrolase/oxidoreductase"/>
    <property type="match status" value="1"/>
</dbReference>
<dbReference type="Proteomes" id="UP000015104">
    <property type="component" value="Unassembled WGS sequence"/>
</dbReference>
<organism evidence="10 11">
    <name type="scientific">Tetranychus urticae</name>
    <name type="common">Two-spotted spider mite</name>
    <dbReference type="NCBI Taxonomy" id="32264"/>
    <lineage>
        <taxon>Eukaryota</taxon>
        <taxon>Metazoa</taxon>
        <taxon>Ecdysozoa</taxon>
        <taxon>Arthropoda</taxon>
        <taxon>Chelicerata</taxon>
        <taxon>Arachnida</taxon>
        <taxon>Acari</taxon>
        <taxon>Acariformes</taxon>
        <taxon>Trombidiformes</taxon>
        <taxon>Prostigmata</taxon>
        <taxon>Eleutherengona</taxon>
        <taxon>Raphignathae</taxon>
        <taxon>Tetranychoidea</taxon>
        <taxon>Tetranychidae</taxon>
        <taxon>Tetranychus</taxon>
    </lineage>
</organism>
<protein>
    <recommendedName>
        <fullName evidence="12">Metallo-beta-lactamase domain-containing protein</fullName>
    </recommendedName>
</protein>
<dbReference type="CDD" id="cd16273">
    <property type="entry name" value="SNM1A-1C-like_MBL-fold"/>
    <property type="match status" value="1"/>
</dbReference>
<evidence type="ECO:0000259" key="8">
    <source>
        <dbReference type="Pfam" id="PF12706"/>
    </source>
</evidence>
<dbReference type="GO" id="GO:0001401">
    <property type="term" value="C:SAM complex"/>
    <property type="evidence" value="ECO:0007669"/>
    <property type="project" value="InterPro"/>
</dbReference>
<evidence type="ECO:0000313" key="10">
    <source>
        <dbReference type="EnsemblMetazoa" id="tetur08g03680.1"/>
    </source>
</evidence>
<dbReference type="PANTHER" id="PTHR23240">
    <property type="entry name" value="DNA CROSS-LINK REPAIR PROTEIN PSO2/SNM1-RELATED"/>
    <property type="match status" value="1"/>
</dbReference>
<evidence type="ECO:0000256" key="4">
    <source>
        <dbReference type="ARBA" id="ARBA00023204"/>
    </source>
</evidence>
<dbReference type="GO" id="GO:0006303">
    <property type="term" value="P:double-strand break repair via nonhomologous end joining"/>
    <property type="evidence" value="ECO:0007669"/>
    <property type="project" value="TreeGrafter"/>
</dbReference>
<feature type="domain" description="Metallo-beta-lactamase" evidence="8">
    <location>
        <begin position="95"/>
        <end position="220"/>
    </location>
</feature>
<dbReference type="GO" id="GO:0005634">
    <property type="term" value="C:nucleus"/>
    <property type="evidence" value="ECO:0007669"/>
    <property type="project" value="UniProtKB-SubCell"/>
</dbReference>
<evidence type="ECO:0000259" key="9">
    <source>
        <dbReference type="Pfam" id="PF17171"/>
    </source>
</evidence>
<dbReference type="AlphaFoldDB" id="T1KBD3"/>
<evidence type="ECO:0000256" key="2">
    <source>
        <dbReference type="ARBA" id="ARBA00010304"/>
    </source>
</evidence>
<dbReference type="Gene3D" id="3.60.15.10">
    <property type="entry name" value="Ribonuclease Z/Hydroxyacylglutathione hydrolase-like"/>
    <property type="match status" value="1"/>
</dbReference>
<reference evidence="11" key="1">
    <citation type="submission" date="2011-08" db="EMBL/GenBank/DDBJ databases">
        <authorList>
            <person name="Rombauts S."/>
        </authorList>
    </citation>
    <scope>NUCLEOTIDE SEQUENCE</scope>
    <source>
        <strain evidence="11">London</strain>
    </source>
</reference>
<keyword evidence="11" id="KW-1185">Reference proteome</keyword>
<evidence type="ECO:0000259" key="7">
    <source>
        <dbReference type="Pfam" id="PF10568"/>
    </source>
</evidence>
<dbReference type="EMBL" id="CAEY01001946">
    <property type="status" value="NOT_ANNOTATED_CDS"/>
    <property type="molecule type" value="Genomic_DNA"/>
</dbReference>
<dbReference type="GO" id="GO:0003684">
    <property type="term" value="F:damaged DNA binding"/>
    <property type="evidence" value="ECO:0007669"/>
    <property type="project" value="TreeGrafter"/>
</dbReference>
<proteinExistence type="inferred from homology"/>
<dbReference type="Gene3D" id="3.40.50.12650">
    <property type="match status" value="1"/>
</dbReference>
<dbReference type="eggNOG" id="KOG1361">
    <property type="taxonomic scope" value="Eukaryota"/>
</dbReference>
<feature type="domain" description="DNA repair metallo-beta-lactamase" evidence="6">
    <location>
        <begin position="288"/>
        <end position="392"/>
    </location>
</feature>
<comment type="subcellular location">
    <subcellularLocation>
        <location evidence="1">Nucleus</location>
    </subcellularLocation>
</comment>
<sequence length="668" mass="76623">MAKQLKITAFMKAKPKLEVKTDELGVITIDDSSMFRKFEEDDFVEDYGNTTKRKKQGPVKSAIKEETRNGPRLCPFYKKIPGTKFAVDAFNFGLIPGIQFYFLTHFHSDHYNGLRKSFVGTIVCSSITAKLVMSQIGVAENQFIIVDPHQPTMIDGSNVIAVDAFHCPGAVMFLMIMPNGKRILHTGDFRASPEMEKDVYLIEKPIDSIYLDTTYCDPNYKFPAQSETLKAIQNITLNHLKIHKKTLIVCGTYSIGKEKVFKIICSSLKSNVWVSSAKLRLIKCIDDPEINSYLVHEKSKAQVHVLPMRDINHQALRDYLKQYGEKYTSLLAFKPTGWTEGGKSLSELKPNVKENVTIYGVPYSEHSSYSELERFIKFFKPKQIIPTVNVGNPKKRESMFKIFVFVFCSMEYHQFSAPMDEQSENWPIDLKLFHPIPEYLFLHEKANCISVEAILKMCGLSFEIEYRPNAEYMSPTGDVPFIKTGNTLISGIEAIIDFAKSYDKSFTKRSEEIERDTRVYMNHFHQVLTDAELYFIWCHEKIVQEYTYPRYVSKYPWPLSSILYYSKKRNITKRIKSGSEPITNYDEAIRRVECELENLSKLMVGPYFFGDSPTEFDALIFGHLTAIQTTALPDDALSIITRENEAIYNLCGLIGARYFPGLLLTKET</sequence>
<dbReference type="Pfam" id="PF17171">
    <property type="entry name" value="GST_C_6"/>
    <property type="match status" value="1"/>
</dbReference>
<dbReference type="Pfam" id="PF07522">
    <property type="entry name" value="DRMBL"/>
    <property type="match status" value="1"/>
</dbReference>
<feature type="domain" description="Metaxin glutathione S-transferase" evidence="9">
    <location>
        <begin position="593"/>
        <end position="652"/>
    </location>
</feature>
<feature type="domain" description="Mitochondrial outer membrane transport complex Sam37/metaxin N-terminal" evidence="7">
    <location>
        <begin position="448"/>
        <end position="565"/>
    </location>
</feature>
<dbReference type="InterPro" id="IPR036866">
    <property type="entry name" value="RibonucZ/Hydroxyglut_hydro"/>
</dbReference>
<dbReference type="FunFam" id="3.40.50.12650:FF:000001">
    <property type="entry name" value="DNA cross-link repair 1A"/>
    <property type="match status" value="1"/>
</dbReference>
<dbReference type="GO" id="GO:0031123">
    <property type="term" value="P:RNA 3'-end processing"/>
    <property type="evidence" value="ECO:0007669"/>
    <property type="project" value="UniProtKB-ARBA"/>
</dbReference>
<dbReference type="GO" id="GO:0035312">
    <property type="term" value="F:5'-3' DNA exonuclease activity"/>
    <property type="evidence" value="ECO:0007669"/>
    <property type="project" value="TreeGrafter"/>
</dbReference>
<keyword evidence="3" id="KW-0227">DNA damage</keyword>
<evidence type="ECO:0000256" key="3">
    <source>
        <dbReference type="ARBA" id="ARBA00022763"/>
    </source>
</evidence>
<dbReference type="PANTHER" id="PTHR23240:SF6">
    <property type="entry name" value="DNA CROSS-LINK REPAIR 1A PROTEIN"/>
    <property type="match status" value="1"/>
</dbReference>
<dbReference type="Pfam" id="PF12706">
    <property type="entry name" value="Lactamase_B_2"/>
    <property type="match status" value="1"/>
</dbReference>